<dbReference type="EMBL" id="JACHMH010000001">
    <property type="protein sequence ID" value="MBB4674472.1"/>
    <property type="molecule type" value="Genomic_DNA"/>
</dbReference>
<proteinExistence type="predicted"/>
<dbReference type="Proteomes" id="UP000533598">
    <property type="component" value="Unassembled WGS sequence"/>
</dbReference>
<accession>A0A7W7C4N3</accession>
<dbReference type="AlphaFoldDB" id="A0A7W7C4N3"/>
<feature type="region of interest" description="Disordered" evidence="1">
    <location>
        <begin position="124"/>
        <end position="152"/>
    </location>
</feature>
<comment type="caution">
    <text evidence="2">The sequence shown here is derived from an EMBL/GenBank/DDBJ whole genome shotgun (WGS) entry which is preliminary data.</text>
</comment>
<evidence type="ECO:0000256" key="1">
    <source>
        <dbReference type="SAM" id="MobiDB-lite"/>
    </source>
</evidence>
<reference evidence="2 3" key="1">
    <citation type="submission" date="2020-08" db="EMBL/GenBank/DDBJ databases">
        <title>Sequencing the genomes of 1000 actinobacteria strains.</title>
        <authorList>
            <person name="Klenk H.-P."/>
        </authorList>
    </citation>
    <scope>NUCLEOTIDE SEQUENCE [LARGE SCALE GENOMIC DNA]</scope>
    <source>
        <strain evidence="2 3">DSM 44230</strain>
    </source>
</reference>
<gene>
    <name evidence="2" type="ORF">HNR67_000590</name>
</gene>
<name>A0A7W7C4N3_9PSEU</name>
<evidence type="ECO:0000313" key="2">
    <source>
        <dbReference type="EMBL" id="MBB4674472.1"/>
    </source>
</evidence>
<keyword evidence="3" id="KW-1185">Reference proteome</keyword>
<protein>
    <submittedName>
        <fullName evidence="2">Uncharacterized protein</fullName>
    </submittedName>
</protein>
<sequence length="152" mass="17166">MAGAFEWHPPEVREKNGWVSKYAERSQLRRDLSEPLPPTPPDLRFHTYPTTISDTLALLPPGLASKFRQEMLEVPFHRLADLAAEWGETAVILHDTSTQEILEAIEDGDDDTVASRMNPAPEWFEEGVTPEDRGQWSWLATESSTKNEPGKP</sequence>
<dbReference type="RefSeq" id="WP_185000593.1">
    <property type="nucleotide sequence ID" value="NZ_BAAAUI010000003.1"/>
</dbReference>
<evidence type="ECO:0000313" key="3">
    <source>
        <dbReference type="Proteomes" id="UP000533598"/>
    </source>
</evidence>
<organism evidence="2 3">
    <name type="scientific">Crossiella cryophila</name>
    <dbReference type="NCBI Taxonomy" id="43355"/>
    <lineage>
        <taxon>Bacteria</taxon>
        <taxon>Bacillati</taxon>
        <taxon>Actinomycetota</taxon>
        <taxon>Actinomycetes</taxon>
        <taxon>Pseudonocardiales</taxon>
        <taxon>Pseudonocardiaceae</taxon>
        <taxon>Crossiella</taxon>
    </lineage>
</organism>
<feature type="compositionally biased region" description="Polar residues" evidence="1">
    <location>
        <begin position="138"/>
        <end position="152"/>
    </location>
</feature>